<keyword evidence="1" id="KW-1133">Transmembrane helix</keyword>
<dbReference type="Pfam" id="PF16963">
    <property type="entry name" value="PelD_GGDEF"/>
    <property type="match status" value="1"/>
</dbReference>
<feature type="transmembrane region" description="Helical" evidence="1">
    <location>
        <begin position="94"/>
        <end position="111"/>
    </location>
</feature>
<gene>
    <name evidence="3" type="ORF">ACFQBM_16085</name>
</gene>
<dbReference type="RefSeq" id="WP_226864799.1">
    <property type="nucleotide sequence ID" value="NZ_JACZFR010000018.1"/>
</dbReference>
<dbReference type="Gene3D" id="3.30.450.40">
    <property type="match status" value="1"/>
</dbReference>
<dbReference type="InterPro" id="IPR031583">
    <property type="entry name" value="PelD_GGDEF"/>
</dbReference>
<organism evidence="3 4">
    <name type="scientific">Microbulbifer taiwanensis</name>
    <dbReference type="NCBI Taxonomy" id="986746"/>
    <lineage>
        <taxon>Bacteria</taxon>
        <taxon>Pseudomonadati</taxon>
        <taxon>Pseudomonadota</taxon>
        <taxon>Gammaproteobacteria</taxon>
        <taxon>Cellvibrionales</taxon>
        <taxon>Microbulbiferaceae</taxon>
        <taxon>Microbulbifer</taxon>
    </lineage>
</organism>
<evidence type="ECO:0000259" key="2">
    <source>
        <dbReference type="Pfam" id="PF16963"/>
    </source>
</evidence>
<feature type="transmembrane region" description="Helical" evidence="1">
    <location>
        <begin position="20"/>
        <end position="37"/>
    </location>
</feature>
<comment type="caution">
    <text evidence="3">The sequence shown here is derived from an EMBL/GenBank/DDBJ whole genome shotgun (WGS) entry which is preliminary data.</text>
</comment>
<proteinExistence type="predicted"/>
<evidence type="ECO:0000313" key="4">
    <source>
        <dbReference type="Proteomes" id="UP001596425"/>
    </source>
</evidence>
<reference evidence="4" key="1">
    <citation type="journal article" date="2019" name="Int. J. Syst. Evol. Microbiol.">
        <title>The Global Catalogue of Microorganisms (GCM) 10K type strain sequencing project: providing services to taxonomists for standard genome sequencing and annotation.</title>
        <authorList>
            <consortium name="The Broad Institute Genomics Platform"/>
            <consortium name="The Broad Institute Genome Sequencing Center for Infectious Disease"/>
            <person name="Wu L."/>
            <person name="Ma J."/>
        </authorList>
    </citation>
    <scope>NUCLEOTIDE SEQUENCE [LARGE SCALE GENOMIC DNA]</scope>
    <source>
        <strain evidence="4">CGMCC 1.13718</strain>
    </source>
</reference>
<feature type="domain" description="PelD GGDEF" evidence="2">
    <location>
        <begin position="321"/>
        <end position="434"/>
    </location>
</feature>
<protein>
    <submittedName>
        <fullName evidence="3">PelD GGDEF domain-containing protein</fullName>
    </submittedName>
</protein>
<dbReference type="EMBL" id="JBHSVR010000001">
    <property type="protein sequence ID" value="MFC6634808.1"/>
    <property type="molecule type" value="Genomic_DNA"/>
</dbReference>
<name>A0ABW1YR21_9GAMM</name>
<dbReference type="Proteomes" id="UP001596425">
    <property type="component" value="Unassembled WGS sequence"/>
</dbReference>
<keyword evidence="1" id="KW-0812">Transmembrane</keyword>
<sequence length="453" mass="50323">MEFSPTLTPNREKAPGWQSWAEILGIMVAGIALAIYIHPQDPFFVESGFPWPLIAPLLASLHYGFQHGLVSAVLLVGAMELSQRMGLWNTEATLLGHALGTLILAMIVGEFRDIWARQLVRLQEANNYRQLRLDEFTRSYHLLKVSHDRLEQRLVGNSFSLREALVSMRRTIGGMPRSESLSPQVAGKILGLFAEYGNVQQASLHLTDGKKIEPECLAKLGEESKFVDDDPLLLHCLETGETTSVRPEDERQGKKYNSRYMVCVPFIDSSGRFVAVVTVKALPFFSLHVTSLRLLAVLAGHLADLVQAHRKLGQLQDTNTTKFLLNLERACHDAEHFGLDTGLAIFRCHEVDQNAQLSSIIRQLCRGLDIVHEFYDGTNPAIALLLPLTDPDGVDGFFARLGKSFEHSLGYPLNNGSIKIARCNIGSHETLSEFLQEQLVDGHPLVSRSGEPA</sequence>
<feature type="transmembrane region" description="Helical" evidence="1">
    <location>
        <begin position="49"/>
        <end position="74"/>
    </location>
</feature>
<dbReference type="InterPro" id="IPR038367">
    <property type="entry name" value="PelD_GGDEF_sf"/>
</dbReference>
<dbReference type="Gene3D" id="3.30.70.2880">
    <property type="match status" value="1"/>
</dbReference>
<keyword evidence="4" id="KW-1185">Reference proteome</keyword>
<dbReference type="InterPro" id="IPR029016">
    <property type="entry name" value="GAF-like_dom_sf"/>
</dbReference>
<dbReference type="SUPFAM" id="SSF55781">
    <property type="entry name" value="GAF domain-like"/>
    <property type="match status" value="1"/>
</dbReference>
<evidence type="ECO:0000313" key="3">
    <source>
        <dbReference type="EMBL" id="MFC6634808.1"/>
    </source>
</evidence>
<keyword evidence="1" id="KW-0472">Membrane</keyword>
<accession>A0ABW1YR21</accession>
<evidence type="ECO:0000256" key="1">
    <source>
        <dbReference type="SAM" id="Phobius"/>
    </source>
</evidence>